<dbReference type="PANTHER" id="PTHR45632">
    <property type="entry name" value="LD33804P"/>
    <property type="match status" value="1"/>
</dbReference>
<dbReference type="WBParaSite" id="PDA_v2.g29979.t1">
    <property type="protein sequence ID" value="PDA_v2.g29979.t1"/>
    <property type="gene ID" value="PDA_v2.g29979"/>
</dbReference>
<protein>
    <submittedName>
        <fullName evidence="3">BTB domain-containing protein</fullName>
    </submittedName>
</protein>
<proteinExistence type="predicted"/>
<evidence type="ECO:0000313" key="2">
    <source>
        <dbReference type="Proteomes" id="UP000887578"/>
    </source>
</evidence>
<dbReference type="Gene3D" id="3.30.710.10">
    <property type="entry name" value="Potassium Channel Kv1.1, Chain A"/>
    <property type="match status" value="1"/>
</dbReference>
<sequence length="222" mass="26261">MKSMNYINKLLPQLGAAFKSQDHELFDIVFDIEGKKLYADKLILSISSPTFKSMLSDRWISKNDAIKIETYKYDDFKELLTFIYSGECNLSNENIFTMLDVAEFYQTEDLKKLCDEYLSKLELKLTNIFQLLETSNKYSLIQMKEKIQTFVFQKFANFTKFDGFLNADKSIVKEIVAMESNLSKHHEKMFQYVSLYFVYFLTREVREVFLEFLLENGLKLKI</sequence>
<name>A0A914QE73_9BILA</name>
<dbReference type="AlphaFoldDB" id="A0A914QE73"/>
<dbReference type="PROSITE" id="PS50097">
    <property type="entry name" value="BTB"/>
    <property type="match status" value="1"/>
</dbReference>
<organism evidence="2 3">
    <name type="scientific">Panagrolaimus davidi</name>
    <dbReference type="NCBI Taxonomy" id="227884"/>
    <lineage>
        <taxon>Eukaryota</taxon>
        <taxon>Metazoa</taxon>
        <taxon>Ecdysozoa</taxon>
        <taxon>Nematoda</taxon>
        <taxon>Chromadorea</taxon>
        <taxon>Rhabditida</taxon>
        <taxon>Tylenchina</taxon>
        <taxon>Panagrolaimomorpha</taxon>
        <taxon>Panagrolaimoidea</taxon>
        <taxon>Panagrolaimidae</taxon>
        <taxon>Panagrolaimus</taxon>
    </lineage>
</organism>
<dbReference type="Pfam" id="PF00651">
    <property type="entry name" value="BTB"/>
    <property type="match status" value="1"/>
</dbReference>
<dbReference type="InterPro" id="IPR000210">
    <property type="entry name" value="BTB/POZ_dom"/>
</dbReference>
<dbReference type="SUPFAM" id="SSF54695">
    <property type="entry name" value="POZ domain"/>
    <property type="match status" value="1"/>
</dbReference>
<keyword evidence="2" id="KW-1185">Reference proteome</keyword>
<evidence type="ECO:0000313" key="3">
    <source>
        <dbReference type="WBParaSite" id="PDA_v2.g29979.t1"/>
    </source>
</evidence>
<dbReference type="Proteomes" id="UP000887578">
    <property type="component" value="Unplaced"/>
</dbReference>
<dbReference type="InterPro" id="IPR011333">
    <property type="entry name" value="SKP1/BTB/POZ_sf"/>
</dbReference>
<feature type="domain" description="BTB" evidence="1">
    <location>
        <begin position="26"/>
        <end position="92"/>
    </location>
</feature>
<reference evidence="3" key="1">
    <citation type="submission" date="2022-11" db="UniProtKB">
        <authorList>
            <consortium name="WormBaseParasite"/>
        </authorList>
    </citation>
    <scope>IDENTIFICATION</scope>
</reference>
<dbReference type="SMART" id="SM00225">
    <property type="entry name" value="BTB"/>
    <property type="match status" value="1"/>
</dbReference>
<accession>A0A914QE73</accession>
<evidence type="ECO:0000259" key="1">
    <source>
        <dbReference type="PROSITE" id="PS50097"/>
    </source>
</evidence>